<name>A0ABP8NHX0_9BACT</name>
<proteinExistence type="inferred from homology"/>
<accession>A0ABP8NHX0</accession>
<protein>
    <recommendedName>
        <fullName evidence="5">mRNA interferase RelE/StbE</fullName>
    </recommendedName>
</protein>
<dbReference type="InterPro" id="IPR007712">
    <property type="entry name" value="RelE/ParE_toxin"/>
</dbReference>
<organism evidence="3 4">
    <name type="scientific">Nemorincola caseinilytica</name>
    <dbReference type="NCBI Taxonomy" id="2054315"/>
    <lineage>
        <taxon>Bacteria</taxon>
        <taxon>Pseudomonadati</taxon>
        <taxon>Bacteroidota</taxon>
        <taxon>Chitinophagia</taxon>
        <taxon>Chitinophagales</taxon>
        <taxon>Chitinophagaceae</taxon>
        <taxon>Nemorincola</taxon>
    </lineage>
</organism>
<evidence type="ECO:0000256" key="1">
    <source>
        <dbReference type="ARBA" id="ARBA00006226"/>
    </source>
</evidence>
<evidence type="ECO:0000313" key="3">
    <source>
        <dbReference type="EMBL" id="GAA4467558.1"/>
    </source>
</evidence>
<dbReference type="Gene3D" id="3.30.2310.20">
    <property type="entry name" value="RelE-like"/>
    <property type="match status" value="1"/>
</dbReference>
<comment type="similarity">
    <text evidence="1">Belongs to the RelE toxin family.</text>
</comment>
<dbReference type="Pfam" id="PF05016">
    <property type="entry name" value="ParE_toxin"/>
    <property type="match status" value="1"/>
</dbReference>
<dbReference type="EMBL" id="BAABFA010000016">
    <property type="protein sequence ID" value="GAA4467558.1"/>
    <property type="molecule type" value="Genomic_DNA"/>
</dbReference>
<keyword evidence="2" id="KW-1277">Toxin-antitoxin system</keyword>
<evidence type="ECO:0000256" key="2">
    <source>
        <dbReference type="ARBA" id="ARBA00022649"/>
    </source>
</evidence>
<dbReference type="InterPro" id="IPR035093">
    <property type="entry name" value="RelE/ParE_toxin_dom_sf"/>
</dbReference>
<reference evidence="4" key="1">
    <citation type="journal article" date="2019" name="Int. J. Syst. Evol. Microbiol.">
        <title>The Global Catalogue of Microorganisms (GCM) 10K type strain sequencing project: providing services to taxonomists for standard genome sequencing and annotation.</title>
        <authorList>
            <consortium name="The Broad Institute Genomics Platform"/>
            <consortium name="The Broad Institute Genome Sequencing Center for Infectious Disease"/>
            <person name="Wu L."/>
            <person name="Ma J."/>
        </authorList>
    </citation>
    <scope>NUCLEOTIDE SEQUENCE [LARGE SCALE GENOMIC DNA]</scope>
    <source>
        <strain evidence="4">JCM 32105</strain>
    </source>
</reference>
<keyword evidence="4" id="KW-1185">Reference proteome</keyword>
<dbReference type="PANTHER" id="PTHR35601:SF1">
    <property type="entry name" value="TOXIN RELE"/>
    <property type="match status" value="1"/>
</dbReference>
<gene>
    <name evidence="3" type="ORF">GCM10023093_23690</name>
</gene>
<comment type="caution">
    <text evidence="3">The sequence shown here is derived from an EMBL/GenBank/DDBJ whole genome shotgun (WGS) entry which is preliminary data.</text>
</comment>
<evidence type="ECO:0000313" key="4">
    <source>
        <dbReference type="Proteomes" id="UP001500067"/>
    </source>
</evidence>
<dbReference type="SUPFAM" id="SSF143011">
    <property type="entry name" value="RelE-like"/>
    <property type="match status" value="1"/>
</dbReference>
<dbReference type="PANTHER" id="PTHR35601">
    <property type="entry name" value="TOXIN RELE"/>
    <property type="match status" value="1"/>
</dbReference>
<sequence>MPDAIAEQLIVLIQLLADDPRPSGCKKLKGRSGYRVRKGNYRVIYDVYDSVLVIDVIAIGDRKDIYE</sequence>
<dbReference type="Proteomes" id="UP001500067">
    <property type="component" value="Unassembled WGS sequence"/>
</dbReference>
<evidence type="ECO:0008006" key="5">
    <source>
        <dbReference type="Google" id="ProtNLM"/>
    </source>
</evidence>